<reference evidence="2" key="1">
    <citation type="journal article" date="2011" name="Genes Genet. Syst.">
        <title>Characterization of two putative cytokine receptors, gp130 and ciliary neurotrophic factor receptor, from terrestrial salamanders.</title>
        <authorList>
            <person name="Kiemnec-Tyburczy K.M."/>
            <person name="Watts R.A."/>
            <person name="Arnold S.J."/>
        </authorList>
    </citation>
    <scope>NUCLEOTIDE SEQUENCE</scope>
</reference>
<sequence>GGSSCMSSPRQSVSDSEDSESTQTTSSTVQYSTVVLSGYRDQKPTPPVQAFSRSESTQPLLESEERPEDQQVVDVSTYKLQSNQYFKQNCGDERNPAGSQYEQSKNGLQFTNKEDSQLPFSGTPAPASGVFSMADECSGNVLAENQVSAGSETLESDSTMCGEPKSYLPQ</sequence>
<organism evidence="2">
    <name type="scientific">Plethodon vehiculum</name>
    <name type="common">western red-backed salamander</name>
    <dbReference type="NCBI Taxonomy" id="154593"/>
    <lineage>
        <taxon>Eukaryota</taxon>
        <taxon>Metazoa</taxon>
        <taxon>Chordata</taxon>
        <taxon>Craniata</taxon>
        <taxon>Vertebrata</taxon>
        <taxon>Euteleostomi</taxon>
        <taxon>Amphibia</taxon>
        <taxon>Batrachia</taxon>
        <taxon>Caudata</taxon>
        <taxon>Salamandroidea</taxon>
        <taxon>Plethodontidae</taxon>
        <taxon>Plethodontinae</taxon>
        <taxon>Plethodon</taxon>
    </lineage>
</organism>
<feature type="region of interest" description="Disordered" evidence="1">
    <location>
        <begin position="148"/>
        <end position="170"/>
    </location>
</feature>
<feature type="region of interest" description="Disordered" evidence="1">
    <location>
        <begin position="90"/>
        <end position="124"/>
    </location>
</feature>
<feature type="non-terminal residue" evidence="2">
    <location>
        <position position="170"/>
    </location>
</feature>
<proteinExistence type="predicted"/>
<protein>
    <submittedName>
        <fullName evidence="2">Interleukin-6 signal transducer</fullName>
    </submittedName>
</protein>
<feature type="compositionally biased region" description="Polar residues" evidence="1">
    <location>
        <begin position="148"/>
        <end position="159"/>
    </location>
</feature>
<dbReference type="AlphaFoldDB" id="D2W8Z9"/>
<gene>
    <name evidence="2" type="primary">IL6ST</name>
</gene>
<accession>D2W8Z9</accession>
<name>D2W8Z9_9SALA</name>
<feature type="compositionally biased region" description="Polar residues" evidence="1">
    <location>
        <begin position="51"/>
        <end position="60"/>
    </location>
</feature>
<feature type="compositionally biased region" description="Polar residues" evidence="1">
    <location>
        <begin position="97"/>
        <end position="111"/>
    </location>
</feature>
<evidence type="ECO:0000256" key="1">
    <source>
        <dbReference type="SAM" id="MobiDB-lite"/>
    </source>
</evidence>
<feature type="compositionally biased region" description="Polar residues" evidence="1">
    <location>
        <begin position="1"/>
        <end position="11"/>
    </location>
</feature>
<evidence type="ECO:0000313" key="2">
    <source>
        <dbReference type="EMBL" id="ADB22379.1"/>
    </source>
</evidence>
<feature type="region of interest" description="Disordered" evidence="1">
    <location>
        <begin position="1"/>
        <end position="72"/>
    </location>
</feature>
<feature type="non-terminal residue" evidence="2">
    <location>
        <position position="1"/>
    </location>
</feature>
<feature type="compositionally biased region" description="Low complexity" evidence="1">
    <location>
        <begin position="21"/>
        <end position="35"/>
    </location>
</feature>
<dbReference type="EMBL" id="GQ176294">
    <property type="protein sequence ID" value="ADB22379.1"/>
    <property type="molecule type" value="Genomic_DNA"/>
</dbReference>